<evidence type="ECO:0000313" key="2">
    <source>
        <dbReference type="Proteomes" id="UP000051291"/>
    </source>
</evidence>
<keyword evidence="2" id="KW-1185">Reference proteome</keyword>
<name>A0A0R1ZJU3_9LACO</name>
<gene>
    <name evidence="1" type="ORF">FC64_GL001203</name>
</gene>
<dbReference type="AlphaFoldDB" id="A0A0R1ZJU3"/>
<proteinExistence type="predicted"/>
<organism evidence="1 2">
    <name type="scientific">Ligilactobacillus araffinosus DSM 20653</name>
    <dbReference type="NCBI Taxonomy" id="1423820"/>
    <lineage>
        <taxon>Bacteria</taxon>
        <taxon>Bacillati</taxon>
        <taxon>Bacillota</taxon>
        <taxon>Bacilli</taxon>
        <taxon>Lactobacillales</taxon>
        <taxon>Lactobacillaceae</taxon>
        <taxon>Ligilactobacillus</taxon>
    </lineage>
</organism>
<evidence type="ECO:0000313" key="1">
    <source>
        <dbReference type="EMBL" id="KRM52009.1"/>
    </source>
</evidence>
<dbReference type="PATRIC" id="fig|1423820.4.peg.1229"/>
<dbReference type="EMBL" id="AYYZ01000029">
    <property type="protein sequence ID" value="KRM52009.1"/>
    <property type="molecule type" value="Genomic_DNA"/>
</dbReference>
<dbReference type="STRING" id="1423820.FC64_GL001203"/>
<dbReference type="Proteomes" id="UP000051291">
    <property type="component" value="Unassembled WGS sequence"/>
</dbReference>
<comment type="caution">
    <text evidence="1">The sequence shown here is derived from an EMBL/GenBank/DDBJ whole genome shotgun (WGS) entry which is preliminary data.</text>
</comment>
<accession>A0A0R1ZJU3</accession>
<protein>
    <submittedName>
        <fullName evidence="1">Uncharacterized protein</fullName>
    </submittedName>
</protein>
<dbReference type="RefSeq" id="WP_057907026.1">
    <property type="nucleotide sequence ID" value="NZ_AYYZ01000029.1"/>
</dbReference>
<reference evidence="1 2" key="1">
    <citation type="journal article" date="2015" name="Genome Announc.">
        <title>Expanding the biotechnology potential of lactobacilli through comparative genomics of 213 strains and associated genera.</title>
        <authorList>
            <person name="Sun Z."/>
            <person name="Harris H.M."/>
            <person name="McCann A."/>
            <person name="Guo C."/>
            <person name="Argimon S."/>
            <person name="Zhang W."/>
            <person name="Yang X."/>
            <person name="Jeffery I.B."/>
            <person name="Cooney J.C."/>
            <person name="Kagawa T.F."/>
            <person name="Liu W."/>
            <person name="Song Y."/>
            <person name="Salvetti E."/>
            <person name="Wrobel A."/>
            <person name="Rasinkangas P."/>
            <person name="Parkhill J."/>
            <person name="Rea M.C."/>
            <person name="O'Sullivan O."/>
            <person name="Ritari J."/>
            <person name="Douillard F.P."/>
            <person name="Paul Ross R."/>
            <person name="Yang R."/>
            <person name="Briner A.E."/>
            <person name="Felis G.E."/>
            <person name="de Vos W.M."/>
            <person name="Barrangou R."/>
            <person name="Klaenhammer T.R."/>
            <person name="Caufield P.W."/>
            <person name="Cui Y."/>
            <person name="Zhang H."/>
            <person name="O'Toole P.W."/>
        </authorList>
    </citation>
    <scope>NUCLEOTIDE SEQUENCE [LARGE SCALE GENOMIC DNA]</scope>
    <source>
        <strain evidence="1 2">DSM 20653</strain>
    </source>
</reference>
<sequence>MSELRCLVFNNNDLEFLKKQYPGIYSVLKLKLAEHDGKHQVWRSDSEEEYQELWNRFTYETANATDSSGKINEAGLRLRHMWDQA</sequence>